<proteinExistence type="predicted"/>
<dbReference type="InterPro" id="IPR053295">
    <property type="entry name" value="Innate_immunity_reg"/>
</dbReference>
<dbReference type="SMART" id="SM00604">
    <property type="entry name" value="MD"/>
    <property type="match status" value="1"/>
</dbReference>
<feature type="domain" description="EGF-like" evidence="2">
    <location>
        <begin position="313"/>
        <end position="347"/>
    </location>
</feature>
<keyword evidence="1" id="KW-1015">Disulfide bond</keyword>
<dbReference type="PANTHER" id="PTHR47324">
    <property type="entry name" value="PROTEIN IRG-7-RELATED"/>
    <property type="match status" value="1"/>
</dbReference>
<evidence type="ECO:0000313" key="3">
    <source>
        <dbReference type="Proteomes" id="UP000887566"/>
    </source>
</evidence>
<evidence type="ECO:0000256" key="1">
    <source>
        <dbReference type="PROSITE-ProRule" id="PRU00076"/>
    </source>
</evidence>
<dbReference type="PROSITE" id="PS00022">
    <property type="entry name" value="EGF_1"/>
    <property type="match status" value="1"/>
</dbReference>
<dbReference type="Pfam" id="PF24415">
    <property type="entry name" value="Ig_Irg-7"/>
    <property type="match status" value="1"/>
</dbReference>
<reference evidence="4" key="1">
    <citation type="submission" date="2022-11" db="UniProtKB">
        <authorList>
            <consortium name="WormBaseParasite"/>
        </authorList>
    </citation>
    <scope>IDENTIFICATION</scope>
</reference>
<keyword evidence="1" id="KW-0245">EGF-like domain</keyword>
<dbReference type="PROSITE" id="PS01186">
    <property type="entry name" value="EGF_2"/>
    <property type="match status" value="1"/>
</dbReference>
<dbReference type="WBParaSite" id="PSAMB.scaffold1390size32224.g12890.t1">
    <property type="protein sequence ID" value="PSAMB.scaffold1390size32224.g12890.t1"/>
    <property type="gene ID" value="PSAMB.scaffold1390size32224.g12890"/>
</dbReference>
<dbReference type="Gene3D" id="2.10.25.10">
    <property type="entry name" value="Laminin"/>
    <property type="match status" value="1"/>
</dbReference>
<comment type="caution">
    <text evidence="1">Lacks conserved residue(s) required for the propagation of feature annotation.</text>
</comment>
<name>A0A914UZE0_9BILA</name>
<organism evidence="3 4">
    <name type="scientific">Plectus sambesii</name>
    <dbReference type="NCBI Taxonomy" id="2011161"/>
    <lineage>
        <taxon>Eukaryota</taxon>
        <taxon>Metazoa</taxon>
        <taxon>Ecdysozoa</taxon>
        <taxon>Nematoda</taxon>
        <taxon>Chromadorea</taxon>
        <taxon>Plectida</taxon>
        <taxon>Plectina</taxon>
        <taxon>Plectoidea</taxon>
        <taxon>Plectidae</taxon>
        <taxon>Plectus</taxon>
    </lineage>
</organism>
<evidence type="ECO:0000313" key="4">
    <source>
        <dbReference type="WBParaSite" id="PSAMB.scaffold1390size32224.g12890.t1"/>
    </source>
</evidence>
<accession>A0A914UZE0</accession>
<dbReference type="Proteomes" id="UP000887566">
    <property type="component" value="Unplaced"/>
</dbReference>
<dbReference type="PROSITE" id="PS50026">
    <property type="entry name" value="EGF_3"/>
    <property type="match status" value="1"/>
</dbReference>
<keyword evidence="3" id="KW-1185">Reference proteome</keyword>
<dbReference type="PANTHER" id="PTHR47324:SF2">
    <property type="entry name" value="EGF-LIKE DOMAIN-CONTAINING PROTEIN-RELATED"/>
    <property type="match status" value="1"/>
</dbReference>
<dbReference type="InterPro" id="IPR057085">
    <property type="entry name" value="Ig_Irg-7"/>
</dbReference>
<sequence length="349" mass="36900">MVAKDRESDSYIPFFTALSKSPAAGNAEEANNALVSAIGESSLACIPGWTGQFCENPICSSKGTVTPPNQSIFGQLVDMVSLPKCAGSFQFPYDSLSDYAYINVQSDGGGPVVVLTDSNGTIVGSVEAIGDQTSYHVFYRKLLPGTYSVSVKLTLGQANYCAVDVNVYSNVSIRTGFVSSAQSDVPLDLQNGISGLRSYFVAHAFNLPSPGGLSSVLIAEDGSTAYRTTLGKRYDCAYDSFAGWFTCKAGSRYIAKVDAIDYNDYPLRRSVPFLCLQGTTTQVPPVITQCSNGGTLLYANTPDAYCYCPVLFTGHSCEKALCMNGASPNSLGDACICPEGFTGTNCQGG</sequence>
<protein>
    <submittedName>
        <fullName evidence="4">EGF-like domain-containing protein</fullName>
    </submittedName>
</protein>
<dbReference type="InterPro" id="IPR006582">
    <property type="entry name" value="MD_domain"/>
</dbReference>
<dbReference type="InterPro" id="IPR000742">
    <property type="entry name" value="EGF"/>
</dbReference>
<evidence type="ECO:0000259" key="2">
    <source>
        <dbReference type="PROSITE" id="PS50026"/>
    </source>
</evidence>
<dbReference type="AlphaFoldDB" id="A0A914UZE0"/>
<feature type="disulfide bond" evidence="1">
    <location>
        <begin position="337"/>
        <end position="346"/>
    </location>
</feature>
<dbReference type="Pfam" id="PF23623">
    <property type="entry name" value="GBD_IRG7_N"/>
    <property type="match status" value="1"/>
</dbReference>
<dbReference type="InterPro" id="IPR057086">
    <property type="entry name" value="GBD_Irg-7_N"/>
</dbReference>